<keyword evidence="4" id="KW-1185">Reference proteome</keyword>
<dbReference type="Gene3D" id="3.40.50.720">
    <property type="entry name" value="NAD(P)-binding Rossmann-like Domain"/>
    <property type="match status" value="1"/>
</dbReference>
<dbReference type="InterPro" id="IPR036291">
    <property type="entry name" value="NAD(P)-bd_dom_sf"/>
</dbReference>
<name>A0ABY7NNV1_9SPHN</name>
<dbReference type="Pfam" id="PF00106">
    <property type="entry name" value="adh_short"/>
    <property type="match status" value="1"/>
</dbReference>
<dbReference type="PRINTS" id="PR00080">
    <property type="entry name" value="SDRFAMILY"/>
</dbReference>
<dbReference type="PANTHER" id="PTHR43157">
    <property type="entry name" value="PHOSPHATIDYLINOSITOL-GLYCAN BIOSYNTHESIS CLASS F PROTEIN-RELATED"/>
    <property type="match status" value="1"/>
</dbReference>
<accession>A0ABY7NNV1</accession>
<dbReference type="RefSeq" id="WP_270077837.1">
    <property type="nucleotide sequence ID" value="NZ_CP115174.1"/>
</dbReference>
<dbReference type="PRINTS" id="PR00081">
    <property type="entry name" value="GDHRDH"/>
</dbReference>
<sequence length="306" mass="32154">MATWTTKDIPNQSGKLAVVTGATGGLGLETALALASAGADVIIAGRNLAKGRAAEELIRTRHANAKVLFEVIDLASLASVSAFAERMLRSGRSIDILVNNAGVMALPKRETTVDGNEMQFGTNYLSHFALTGRLLPLLVAAKARVVQLSSIAHRSGKIRLDDLNYAQGYKPWPVYSQTKLAMLMFALELDRRSRANNWDLTSVAAHPGAASTDLMANGPAAGGGIMALAGQIAVKLIGHSAAEGALPQLMAATMPGVRGGEYFGPQGWKEFKGPPGHGKIERQALDTAIAAQLWAASERLTGVSFG</sequence>
<dbReference type="NCBIfam" id="NF004513">
    <property type="entry name" value="PRK05854.1"/>
    <property type="match status" value="1"/>
</dbReference>
<comment type="similarity">
    <text evidence="2">Belongs to the short-chain dehydrogenases/reductases (SDR) family.</text>
</comment>
<evidence type="ECO:0000256" key="1">
    <source>
        <dbReference type="ARBA" id="ARBA00023002"/>
    </source>
</evidence>
<organism evidence="3 4">
    <name type="scientific">Sphingomonas abietis</name>
    <dbReference type="NCBI Taxonomy" id="3012344"/>
    <lineage>
        <taxon>Bacteria</taxon>
        <taxon>Pseudomonadati</taxon>
        <taxon>Pseudomonadota</taxon>
        <taxon>Alphaproteobacteria</taxon>
        <taxon>Sphingomonadales</taxon>
        <taxon>Sphingomonadaceae</taxon>
        <taxon>Sphingomonas</taxon>
    </lineage>
</organism>
<evidence type="ECO:0000313" key="4">
    <source>
        <dbReference type="Proteomes" id="UP001210865"/>
    </source>
</evidence>
<dbReference type="Proteomes" id="UP001210865">
    <property type="component" value="Chromosome"/>
</dbReference>
<evidence type="ECO:0000313" key="3">
    <source>
        <dbReference type="EMBL" id="WBO23202.1"/>
    </source>
</evidence>
<proteinExistence type="inferred from homology"/>
<dbReference type="EMBL" id="CP115174">
    <property type="protein sequence ID" value="WBO23202.1"/>
    <property type="molecule type" value="Genomic_DNA"/>
</dbReference>
<dbReference type="PANTHER" id="PTHR43157:SF31">
    <property type="entry name" value="PHOSPHATIDYLINOSITOL-GLYCAN BIOSYNTHESIS CLASS F PROTEIN"/>
    <property type="match status" value="1"/>
</dbReference>
<keyword evidence="1" id="KW-0560">Oxidoreductase</keyword>
<protein>
    <submittedName>
        <fullName evidence="3">SDR family oxidoreductase</fullName>
    </submittedName>
</protein>
<evidence type="ECO:0000256" key="2">
    <source>
        <dbReference type="RuleBase" id="RU000363"/>
    </source>
</evidence>
<gene>
    <name evidence="3" type="ORF">PBT88_03425</name>
</gene>
<dbReference type="InterPro" id="IPR002347">
    <property type="entry name" value="SDR_fam"/>
</dbReference>
<dbReference type="NCBIfam" id="NF004846">
    <property type="entry name" value="PRK06197.1"/>
    <property type="match status" value="1"/>
</dbReference>
<reference evidence="3 4" key="1">
    <citation type="submission" date="2022-12" db="EMBL/GenBank/DDBJ databases">
        <title>Sphingomonas abieness sp. nov., an endophytic bacterium isolated from Abies koreana.</title>
        <authorList>
            <person name="Jiang L."/>
            <person name="Lee J."/>
        </authorList>
    </citation>
    <scope>NUCLEOTIDE SEQUENCE [LARGE SCALE GENOMIC DNA]</scope>
    <source>
        <strain evidence="4">PAMB 00755</strain>
    </source>
</reference>
<dbReference type="SUPFAM" id="SSF51735">
    <property type="entry name" value="NAD(P)-binding Rossmann-fold domains"/>
    <property type="match status" value="1"/>
</dbReference>